<name>A0ACC0GFI5_9ERIC</name>
<proteinExistence type="predicted"/>
<sequence length="657" mass="74172">MVVTDNKEVNKIWEELKGYKKKLAHAEAIYAESKKNGKPEGIRPTNKTNCLGLTEAEQKVTLREKQHGSALVFFNSRLTAASAAQSLHAQMVDKWTVMDAPEPRQLIWTNLHKTFYKRQIRQYVIYVFVALTIIFYMIPIAFISALTTLANLEKLLPFLKPVVSMVTIKTALEANLPQLALIIFLAILPNFLLFLSKAEGIPSVSHAGRAASGKYFYFTVFNVFIGVTIGGTLFESLKSIEKDPNSAFTLLATSLPANATFFLTYVALKFFVGYGLELSQIVPFIIYHLERKYLCKTEAERKEAWAPGDLGLATGYNRDKIFDKLGLTKHDYKVSKYIHAMSHMDVPRWLERSALGQTWSKDSNWMGFVAVSDDEETRRIGRRDIVVAWRGTVVPSEWYEDLQRKLEPIGEGEAKVEYGFLSIYISKSDVTRYNKSSASKQVMKEVKRLVKFHKTRGEQVSLTITGHSLGGALALLNAYEAATSITNLPISVISFGAPRVGNIAFRDEIYQMGVKTLRVVVKQDLVPRILGIFSMKVYKCLMISLCGGFNVLGFHMLETYLHLVDGFMSTSSTFRSNARRDVALVNKACDMIVDELRIPPCWYQMENKGLVCNDHGRWVKPRRDPEDIPSPTREEVHDHAIDEMEESYKALGPLLGV</sequence>
<evidence type="ECO:0000313" key="2">
    <source>
        <dbReference type="Proteomes" id="UP001060215"/>
    </source>
</evidence>
<protein>
    <submittedName>
        <fullName evidence="1">CSC1-like protein ERD4</fullName>
    </submittedName>
</protein>
<organism evidence="1 2">
    <name type="scientific">Camellia lanceoleosa</name>
    <dbReference type="NCBI Taxonomy" id="1840588"/>
    <lineage>
        <taxon>Eukaryota</taxon>
        <taxon>Viridiplantae</taxon>
        <taxon>Streptophyta</taxon>
        <taxon>Embryophyta</taxon>
        <taxon>Tracheophyta</taxon>
        <taxon>Spermatophyta</taxon>
        <taxon>Magnoliopsida</taxon>
        <taxon>eudicotyledons</taxon>
        <taxon>Gunneridae</taxon>
        <taxon>Pentapetalae</taxon>
        <taxon>asterids</taxon>
        <taxon>Ericales</taxon>
        <taxon>Theaceae</taxon>
        <taxon>Camellia</taxon>
    </lineage>
</organism>
<comment type="caution">
    <text evidence="1">The sequence shown here is derived from an EMBL/GenBank/DDBJ whole genome shotgun (WGS) entry which is preliminary data.</text>
</comment>
<accession>A0ACC0GFI5</accession>
<evidence type="ECO:0000313" key="1">
    <source>
        <dbReference type="EMBL" id="KAI7999927.1"/>
    </source>
</evidence>
<dbReference type="Proteomes" id="UP001060215">
    <property type="component" value="Chromosome 8"/>
</dbReference>
<reference evidence="1 2" key="1">
    <citation type="journal article" date="2022" name="Plant J.">
        <title>Chromosome-level genome of Camellia lanceoleosa provides a valuable resource for understanding genome evolution and self-incompatibility.</title>
        <authorList>
            <person name="Gong W."/>
            <person name="Xiao S."/>
            <person name="Wang L."/>
            <person name="Liao Z."/>
            <person name="Chang Y."/>
            <person name="Mo W."/>
            <person name="Hu G."/>
            <person name="Li W."/>
            <person name="Zhao G."/>
            <person name="Zhu H."/>
            <person name="Hu X."/>
            <person name="Ji K."/>
            <person name="Xiang X."/>
            <person name="Song Q."/>
            <person name="Yuan D."/>
            <person name="Jin S."/>
            <person name="Zhang L."/>
        </authorList>
    </citation>
    <scope>NUCLEOTIDE SEQUENCE [LARGE SCALE GENOMIC DNA]</scope>
    <source>
        <strain evidence="1">SQ_2022a</strain>
    </source>
</reference>
<gene>
    <name evidence="1" type="ORF">LOK49_LG09G02380</name>
</gene>
<dbReference type="EMBL" id="CM045765">
    <property type="protein sequence ID" value="KAI7999927.1"/>
    <property type="molecule type" value="Genomic_DNA"/>
</dbReference>
<keyword evidence="2" id="KW-1185">Reference proteome</keyword>